<evidence type="ECO:0000313" key="2">
    <source>
        <dbReference type="EMBL" id="CAB0029258.1"/>
    </source>
</evidence>
<proteinExistence type="predicted"/>
<feature type="region of interest" description="Disordered" evidence="1">
    <location>
        <begin position="181"/>
        <end position="204"/>
    </location>
</feature>
<sequence>MVSYCGNQIIIGFIISRHVRFNEKITTGDTKENKSIREQNETEVESNEIEEKENNRENNDQNCTSNETNGLGRSVPAMIRSPYQCEPYVRVWKRAAVDEATARSNSHDSLSPFHAKPSSAPFGRVSGHITRMENSLRSSNHHCIVKIKGSTWTVEHGTRHMRLELCLTEHSQMYAGRLDVRPISPRPEDQHGKPDSHSREGLAV</sequence>
<reference evidence="2 3" key="1">
    <citation type="submission" date="2020-02" db="EMBL/GenBank/DDBJ databases">
        <authorList>
            <person name="Ferguson B K."/>
        </authorList>
    </citation>
    <scope>NUCLEOTIDE SEQUENCE [LARGE SCALE GENOMIC DNA]</scope>
</reference>
<feature type="region of interest" description="Disordered" evidence="1">
    <location>
        <begin position="103"/>
        <end position="124"/>
    </location>
</feature>
<evidence type="ECO:0000313" key="3">
    <source>
        <dbReference type="Proteomes" id="UP000479190"/>
    </source>
</evidence>
<gene>
    <name evidence="2" type="ORF">TBRA_LOCUS1306</name>
</gene>
<accession>A0A6H5HUV6</accession>
<feature type="region of interest" description="Disordered" evidence="1">
    <location>
        <begin position="30"/>
        <end position="75"/>
    </location>
</feature>
<protein>
    <submittedName>
        <fullName evidence="2">Uncharacterized protein</fullName>
    </submittedName>
</protein>
<organism evidence="2 3">
    <name type="scientific">Trichogramma brassicae</name>
    <dbReference type="NCBI Taxonomy" id="86971"/>
    <lineage>
        <taxon>Eukaryota</taxon>
        <taxon>Metazoa</taxon>
        <taxon>Ecdysozoa</taxon>
        <taxon>Arthropoda</taxon>
        <taxon>Hexapoda</taxon>
        <taxon>Insecta</taxon>
        <taxon>Pterygota</taxon>
        <taxon>Neoptera</taxon>
        <taxon>Endopterygota</taxon>
        <taxon>Hymenoptera</taxon>
        <taxon>Apocrita</taxon>
        <taxon>Proctotrupomorpha</taxon>
        <taxon>Chalcidoidea</taxon>
        <taxon>Trichogrammatidae</taxon>
        <taxon>Trichogramma</taxon>
    </lineage>
</organism>
<evidence type="ECO:0000256" key="1">
    <source>
        <dbReference type="SAM" id="MobiDB-lite"/>
    </source>
</evidence>
<dbReference type="EMBL" id="CADCXV010000289">
    <property type="protein sequence ID" value="CAB0029258.1"/>
    <property type="molecule type" value="Genomic_DNA"/>
</dbReference>
<name>A0A6H5HUV6_9HYME</name>
<feature type="compositionally biased region" description="Basic and acidic residues" evidence="1">
    <location>
        <begin position="186"/>
        <end position="204"/>
    </location>
</feature>
<dbReference type="AlphaFoldDB" id="A0A6H5HUV6"/>
<feature type="compositionally biased region" description="Acidic residues" evidence="1">
    <location>
        <begin position="41"/>
        <end position="51"/>
    </location>
</feature>
<dbReference type="Proteomes" id="UP000479190">
    <property type="component" value="Unassembled WGS sequence"/>
</dbReference>
<feature type="compositionally biased region" description="Polar residues" evidence="1">
    <location>
        <begin position="60"/>
        <end position="71"/>
    </location>
</feature>
<keyword evidence="3" id="KW-1185">Reference proteome</keyword>
<feature type="compositionally biased region" description="Basic and acidic residues" evidence="1">
    <location>
        <begin position="30"/>
        <end position="40"/>
    </location>
</feature>